<name>A0A0A8XTC9_ARUDO</name>
<accession>A0A0A8XTC9</accession>
<sequence>MWRRSKHCTPNRQRETRLDRGIIRLVNRLQFLALLWHDSDISFLGIIVSL</sequence>
<dbReference type="AlphaFoldDB" id="A0A0A8XTC9"/>
<evidence type="ECO:0000313" key="1">
    <source>
        <dbReference type="EMBL" id="JAD14982.1"/>
    </source>
</evidence>
<reference evidence="1" key="1">
    <citation type="submission" date="2014-09" db="EMBL/GenBank/DDBJ databases">
        <authorList>
            <person name="Magalhaes I.L.F."/>
            <person name="Oliveira U."/>
            <person name="Santos F.R."/>
            <person name="Vidigal T.H.D.A."/>
            <person name="Brescovit A.D."/>
            <person name="Santos A.J."/>
        </authorList>
    </citation>
    <scope>NUCLEOTIDE SEQUENCE</scope>
    <source>
        <tissue evidence="1">Shoot tissue taken approximately 20 cm above the soil surface</tissue>
    </source>
</reference>
<dbReference type="EMBL" id="GBRH01282913">
    <property type="protein sequence ID" value="JAD14982.1"/>
    <property type="molecule type" value="Transcribed_RNA"/>
</dbReference>
<organism evidence="1">
    <name type="scientific">Arundo donax</name>
    <name type="common">Giant reed</name>
    <name type="synonym">Donax arundinaceus</name>
    <dbReference type="NCBI Taxonomy" id="35708"/>
    <lineage>
        <taxon>Eukaryota</taxon>
        <taxon>Viridiplantae</taxon>
        <taxon>Streptophyta</taxon>
        <taxon>Embryophyta</taxon>
        <taxon>Tracheophyta</taxon>
        <taxon>Spermatophyta</taxon>
        <taxon>Magnoliopsida</taxon>
        <taxon>Liliopsida</taxon>
        <taxon>Poales</taxon>
        <taxon>Poaceae</taxon>
        <taxon>PACMAD clade</taxon>
        <taxon>Arundinoideae</taxon>
        <taxon>Arundineae</taxon>
        <taxon>Arundo</taxon>
    </lineage>
</organism>
<proteinExistence type="predicted"/>
<protein>
    <submittedName>
        <fullName evidence="1">F16P2</fullName>
    </submittedName>
</protein>
<reference evidence="1" key="2">
    <citation type="journal article" date="2015" name="Data Brief">
        <title>Shoot transcriptome of the giant reed, Arundo donax.</title>
        <authorList>
            <person name="Barrero R.A."/>
            <person name="Guerrero F.D."/>
            <person name="Moolhuijzen P."/>
            <person name="Goolsby J.A."/>
            <person name="Tidwell J."/>
            <person name="Bellgard S.E."/>
            <person name="Bellgard M.I."/>
        </authorList>
    </citation>
    <scope>NUCLEOTIDE SEQUENCE</scope>
    <source>
        <tissue evidence="1">Shoot tissue taken approximately 20 cm above the soil surface</tissue>
    </source>
</reference>